<protein>
    <submittedName>
        <fullName evidence="1">Uncharacterized protein</fullName>
    </submittedName>
</protein>
<dbReference type="Proteomes" id="UP001156831">
    <property type="component" value="Unassembled WGS sequence"/>
</dbReference>
<reference evidence="1 2" key="1">
    <citation type="submission" date="2023-04" db="EMBL/GenBank/DDBJ databases">
        <title>Luteimonas sp. M1R5S18.</title>
        <authorList>
            <person name="Sun J.-Q."/>
        </authorList>
    </citation>
    <scope>NUCLEOTIDE SEQUENCE [LARGE SCALE GENOMIC DNA]</scope>
    <source>
        <strain evidence="1 2">M1R5S18</strain>
    </source>
</reference>
<organism evidence="1 2">
    <name type="scientific">Luteimonas rhizosphaericola</name>
    <dbReference type="NCBI Taxonomy" id="3042024"/>
    <lineage>
        <taxon>Bacteria</taxon>
        <taxon>Pseudomonadati</taxon>
        <taxon>Pseudomonadota</taxon>
        <taxon>Gammaproteobacteria</taxon>
        <taxon>Lysobacterales</taxon>
        <taxon>Lysobacteraceae</taxon>
        <taxon>Luteimonas</taxon>
    </lineage>
</organism>
<evidence type="ECO:0000313" key="1">
    <source>
        <dbReference type="EMBL" id="MDH5828986.1"/>
    </source>
</evidence>
<keyword evidence="2" id="KW-1185">Reference proteome</keyword>
<comment type="caution">
    <text evidence="1">The sequence shown here is derived from an EMBL/GenBank/DDBJ whole genome shotgun (WGS) entry which is preliminary data.</text>
</comment>
<accession>A0ABT6JE82</accession>
<gene>
    <name evidence="1" type="ORF">QFW80_00405</name>
</gene>
<dbReference type="EMBL" id="JARXRN010000006">
    <property type="protein sequence ID" value="MDH5828986.1"/>
    <property type="molecule type" value="Genomic_DNA"/>
</dbReference>
<proteinExistence type="predicted"/>
<evidence type="ECO:0000313" key="2">
    <source>
        <dbReference type="Proteomes" id="UP001156831"/>
    </source>
</evidence>
<sequence length="213" mass="23687">MDAQHTACGGGRRGSRRIIATLVVASLTTTGCQGMADTRQGPTTADGRRIDNTVADWPLKFVQHSFGVRCYSTYGCTVDYNGFRHVSHSEDQLRPALSDVHPDALKNASVGYIGVRNFPDPARVSWRSKDGVRHDEQVDIGAIFADQLIVHEVPRDEISEGVSIWDPGILLVVDDRTISVYMRAFIPTKAPQIPGNPRSTHRDDWVLAWSRRY</sequence>
<dbReference type="RefSeq" id="WP_280598897.1">
    <property type="nucleotide sequence ID" value="NZ_JARXRN010000006.1"/>
</dbReference>
<name>A0ABT6JE82_9GAMM</name>